<dbReference type="PROSITE" id="PS50982">
    <property type="entry name" value="MBD"/>
    <property type="match status" value="1"/>
</dbReference>
<dbReference type="Proteomes" id="UP000824120">
    <property type="component" value="Chromosome 12"/>
</dbReference>
<keyword evidence="5" id="KW-0539">Nucleus</keyword>
<dbReference type="InterPro" id="IPR001739">
    <property type="entry name" value="Methyl_CpG_DNA-bd"/>
</dbReference>
<evidence type="ECO:0000256" key="2">
    <source>
        <dbReference type="ARBA" id="ARBA00023015"/>
    </source>
</evidence>
<evidence type="ECO:0000256" key="3">
    <source>
        <dbReference type="ARBA" id="ARBA00023125"/>
    </source>
</evidence>
<keyword evidence="3" id="KW-0238">DNA-binding</keyword>
<comment type="subcellular location">
    <subcellularLocation>
        <location evidence="1">Nucleus</location>
    </subcellularLocation>
</comment>
<proteinExistence type="predicted"/>
<keyword evidence="4" id="KW-0804">Transcription</keyword>
<evidence type="ECO:0000313" key="8">
    <source>
        <dbReference type="Proteomes" id="UP000824120"/>
    </source>
</evidence>
<keyword evidence="8" id="KW-1185">Reference proteome</keyword>
<dbReference type="InterPro" id="IPR016177">
    <property type="entry name" value="DNA-bd_dom_sf"/>
</dbReference>
<dbReference type="Gene3D" id="3.30.890.10">
    <property type="entry name" value="Methyl-cpg-binding Protein 2, Chain A"/>
    <property type="match status" value="1"/>
</dbReference>
<dbReference type="SUPFAM" id="SSF54171">
    <property type="entry name" value="DNA-binding domain"/>
    <property type="match status" value="1"/>
</dbReference>
<reference evidence="7 8" key="1">
    <citation type="submission" date="2020-09" db="EMBL/GenBank/DDBJ databases">
        <title>De no assembly of potato wild relative species, Solanum commersonii.</title>
        <authorList>
            <person name="Cho K."/>
        </authorList>
    </citation>
    <scope>NUCLEOTIDE SEQUENCE [LARGE SCALE GENOMIC DNA]</scope>
    <source>
        <strain evidence="7">LZ3.2</strain>
        <tissue evidence="7">Leaf</tissue>
    </source>
</reference>
<evidence type="ECO:0000256" key="4">
    <source>
        <dbReference type="ARBA" id="ARBA00023163"/>
    </source>
</evidence>
<evidence type="ECO:0000259" key="6">
    <source>
        <dbReference type="PROSITE" id="PS50982"/>
    </source>
</evidence>
<name>A0A9J5W4E0_SOLCO</name>
<accession>A0A9J5W4E0</accession>
<dbReference type="GO" id="GO:0005634">
    <property type="term" value="C:nucleus"/>
    <property type="evidence" value="ECO:0007669"/>
    <property type="project" value="UniProtKB-SubCell"/>
</dbReference>
<evidence type="ECO:0000256" key="5">
    <source>
        <dbReference type="ARBA" id="ARBA00023242"/>
    </source>
</evidence>
<evidence type="ECO:0000313" key="7">
    <source>
        <dbReference type="EMBL" id="KAG5570255.1"/>
    </source>
</evidence>
<protein>
    <recommendedName>
        <fullName evidence="6">MBD domain-containing protein</fullName>
    </recommendedName>
</protein>
<dbReference type="EMBL" id="JACXVP010000012">
    <property type="protein sequence ID" value="KAG5570255.1"/>
    <property type="molecule type" value="Genomic_DNA"/>
</dbReference>
<dbReference type="GO" id="GO:0003677">
    <property type="term" value="F:DNA binding"/>
    <property type="evidence" value="ECO:0007669"/>
    <property type="project" value="UniProtKB-KW"/>
</dbReference>
<gene>
    <name evidence="7" type="ORF">H5410_060021</name>
</gene>
<dbReference type="Pfam" id="PF01429">
    <property type="entry name" value="MBD"/>
    <property type="match status" value="1"/>
</dbReference>
<evidence type="ECO:0000256" key="1">
    <source>
        <dbReference type="ARBA" id="ARBA00004123"/>
    </source>
</evidence>
<comment type="caution">
    <text evidence="7">The sequence shown here is derived from an EMBL/GenBank/DDBJ whole genome shotgun (WGS) entry which is preliminary data.</text>
</comment>
<dbReference type="AlphaFoldDB" id="A0A9J5W4E0"/>
<keyword evidence="2" id="KW-0805">Transcription regulation</keyword>
<organism evidence="7 8">
    <name type="scientific">Solanum commersonii</name>
    <name type="common">Commerson's wild potato</name>
    <name type="synonym">Commerson's nightshade</name>
    <dbReference type="NCBI Taxonomy" id="4109"/>
    <lineage>
        <taxon>Eukaryota</taxon>
        <taxon>Viridiplantae</taxon>
        <taxon>Streptophyta</taxon>
        <taxon>Embryophyta</taxon>
        <taxon>Tracheophyta</taxon>
        <taxon>Spermatophyta</taxon>
        <taxon>Magnoliopsida</taxon>
        <taxon>eudicotyledons</taxon>
        <taxon>Gunneridae</taxon>
        <taxon>Pentapetalae</taxon>
        <taxon>asterids</taxon>
        <taxon>lamiids</taxon>
        <taxon>Solanales</taxon>
        <taxon>Solanaceae</taxon>
        <taxon>Solanoideae</taxon>
        <taxon>Solaneae</taxon>
        <taxon>Solanum</taxon>
    </lineage>
</organism>
<feature type="domain" description="MBD" evidence="6">
    <location>
        <begin position="1"/>
        <end position="44"/>
    </location>
</feature>
<sequence>MDAYYFTPSWKKLRSFTQLDTFLQQHLEFNEIKLSNFIFTSSTIMEDTIPSTTLLANSNMKVQIVTL</sequence>